<dbReference type="OrthoDB" id="4016411at2759"/>
<comment type="caution">
    <text evidence="2">The sequence shown here is derived from an EMBL/GenBank/DDBJ whole genome shotgun (WGS) entry which is preliminary data.</text>
</comment>
<dbReference type="PROSITE" id="PS50181">
    <property type="entry name" value="FBOX"/>
    <property type="match status" value="1"/>
</dbReference>
<dbReference type="STRING" id="1245528.M3K409"/>
<organism evidence="2 3">
    <name type="scientific">Candida maltosa (strain Xu316)</name>
    <name type="common">Yeast</name>
    <dbReference type="NCBI Taxonomy" id="1245528"/>
    <lineage>
        <taxon>Eukaryota</taxon>
        <taxon>Fungi</taxon>
        <taxon>Dikarya</taxon>
        <taxon>Ascomycota</taxon>
        <taxon>Saccharomycotina</taxon>
        <taxon>Pichiomycetes</taxon>
        <taxon>Debaryomycetaceae</taxon>
        <taxon>Candida/Lodderomyces clade</taxon>
        <taxon>Candida</taxon>
    </lineage>
</organism>
<dbReference type="HOGENOM" id="CLU_486581_0_0_1"/>
<sequence>MCNEPSIQYKCDYDIYITGLCNRFSLPSNKPATIKSIPTSILLDICSYLQQDDLINLALSSKQWTFPAIKVLFSKVIVTDDMNSISSVKKAVSKCSNYLGTVISISKFQELLISLNSNPQLAAMLKTLVLNVNEEVINLIPMLSTVKGLQLRTLIAPQIPISYFTKGNRLDMSKIKTLGVSVRDVGSEPLCFPQLESLKIYYTETHQDSKNLRRLGKLLRKGKSLRNLHELEFAEHPYNTTLALLNIINNDIEAETLPAWIHFFDYIIKGKVPKKLSLDSLAIKGFIGDKAVQCVAILTEAIELNELFNLQLHIKEQTPRFSTRQSPSHHDTTGQFLDLITQKTTSLESLAIAPTSACLISQQDSIIKTLSVNLRQQLKNLVLVYESVSVKHAQAINETICLYQENLERLLINDKSTERIDRHVLLKCIQSDQNLLQLYDHGMAYEQMLIDLLFSDILLTDFLKLDDQFIINDHMIRLVEKTSGKGLNEFLWYFFHFNVSKAVANNFNLIERLPNLKYLNVLGISLVVRLSNGDLNPDLQELYDKTNGRFSILTSLIFRD</sequence>
<name>M3K409_CANMX</name>
<feature type="domain" description="F-box" evidence="1">
    <location>
        <begin position="31"/>
        <end position="76"/>
    </location>
</feature>
<dbReference type="Proteomes" id="UP000011777">
    <property type="component" value="Unassembled WGS sequence"/>
</dbReference>
<dbReference type="SUPFAM" id="SSF81383">
    <property type="entry name" value="F-box domain"/>
    <property type="match status" value="1"/>
</dbReference>
<dbReference type="EMBL" id="AOGT01000645">
    <property type="protein sequence ID" value="EMG49489.1"/>
    <property type="molecule type" value="Genomic_DNA"/>
</dbReference>
<evidence type="ECO:0000313" key="3">
    <source>
        <dbReference type="Proteomes" id="UP000011777"/>
    </source>
</evidence>
<dbReference type="eggNOG" id="ENOG502SWMH">
    <property type="taxonomic scope" value="Eukaryota"/>
</dbReference>
<evidence type="ECO:0000313" key="2">
    <source>
        <dbReference type="EMBL" id="EMG49489.1"/>
    </source>
</evidence>
<gene>
    <name evidence="2" type="ORF">G210_5737</name>
</gene>
<dbReference type="Pfam" id="PF12937">
    <property type="entry name" value="F-box-like"/>
    <property type="match status" value="1"/>
</dbReference>
<reference evidence="2 3" key="1">
    <citation type="submission" date="2013-02" db="EMBL/GenBank/DDBJ databases">
        <title>Genome sequence of Candida maltosa Xu316, a potential industrial strain for xylitol and ethanol production.</title>
        <authorList>
            <person name="Yu J."/>
            <person name="Wang Q."/>
            <person name="Geng X."/>
            <person name="Bao W."/>
            <person name="He P."/>
            <person name="Cai J."/>
        </authorList>
    </citation>
    <scope>NUCLEOTIDE SEQUENCE [LARGE SCALE GENOMIC DNA]</scope>
    <source>
        <strain evidence="3">Xu316</strain>
    </source>
</reference>
<dbReference type="OMA" id="KECMIRI"/>
<dbReference type="AlphaFoldDB" id="M3K409"/>
<accession>M3K409</accession>
<dbReference type="InterPro" id="IPR036047">
    <property type="entry name" value="F-box-like_dom_sf"/>
</dbReference>
<dbReference type="InterPro" id="IPR001810">
    <property type="entry name" value="F-box_dom"/>
</dbReference>
<protein>
    <recommendedName>
        <fullName evidence="1">F-box domain-containing protein</fullName>
    </recommendedName>
</protein>
<proteinExistence type="predicted"/>
<evidence type="ECO:0000259" key="1">
    <source>
        <dbReference type="PROSITE" id="PS50181"/>
    </source>
</evidence>
<dbReference type="CDD" id="cd09917">
    <property type="entry name" value="F-box_SF"/>
    <property type="match status" value="1"/>
</dbReference>
<keyword evidence="3" id="KW-1185">Reference proteome</keyword>